<accession>A0A418Y0Q0</accession>
<reference evidence="3 4" key="1">
    <citation type="submission" date="2018-09" db="EMBL/GenBank/DDBJ databases">
        <authorList>
            <person name="Zhu H."/>
        </authorList>
    </citation>
    <scope>NUCLEOTIDE SEQUENCE [LARGE SCALE GENOMIC DNA]</scope>
    <source>
        <strain evidence="3 4">K1S02-61</strain>
    </source>
</reference>
<name>A0A418Y0Q0_9BURK</name>
<keyword evidence="4" id="KW-1185">Reference proteome</keyword>
<proteinExistence type="inferred from homology"/>
<dbReference type="Proteomes" id="UP000284006">
    <property type="component" value="Unassembled WGS sequence"/>
</dbReference>
<dbReference type="PRINTS" id="PR00081">
    <property type="entry name" value="GDHRDH"/>
</dbReference>
<evidence type="ECO:0000256" key="1">
    <source>
        <dbReference type="ARBA" id="ARBA00006484"/>
    </source>
</evidence>
<dbReference type="PANTHER" id="PTHR24321">
    <property type="entry name" value="DEHYDROGENASES, SHORT CHAIN"/>
    <property type="match status" value="1"/>
</dbReference>
<comment type="similarity">
    <text evidence="1">Belongs to the short-chain dehydrogenases/reductases (SDR) family.</text>
</comment>
<comment type="caution">
    <text evidence="3">The sequence shown here is derived from an EMBL/GenBank/DDBJ whole genome shotgun (WGS) entry which is preliminary data.</text>
</comment>
<dbReference type="OrthoDB" id="6823797at2"/>
<dbReference type="SUPFAM" id="SSF51735">
    <property type="entry name" value="NAD(P)-binding Rossmann-fold domains"/>
    <property type="match status" value="1"/>
</dbReference>
<dbReference type="InterPro" id="IPR002347">
    <property type="entry name" value="SDR_fam"/>
</dbReference>
<gene>
    <name evidence="3" type="ORF">D3872_09745</name>
</gene>
<dbReference type="AlphaFoldDB" id="A0A418Y0Q0"/>
<evidence type="ECO:0000256" key="2">
    <source>
        <dbReference type="ARBA" id="ARBA00023002"/>
    </source>
</evidence>
<dbReference type="PANTHER" id="PTHR24321:SF8">
    <property type="entry name" value="ESTRADIOL 17-BETA-DEHYDROGENASE 8-RELATED"/>
    <property type="match status" value="1"/>
</dbReference>
<protein>
    <submittedName>
        <fullName evidence="3">SDR family oxidoreductase</fullName>
    </submittedName>
</protein>
<dbReference type="PRINTS" id="PR00080">
    <property type="entry name" value="SDRFAMILY"/>
</dbReference>
<evidence type="ECO:0000313" key="3">
    <source>
        <dbReference type="EMBL" id="RJG18859.1"/>
    </source>
</evidence>
<evidence type="ECO:0000313" key="4">
    <source>
        <dbReference type="Proteomes" id="UP000284006"/>
    </source>
</evidence>
<dbReference type="Pfam" id="PF13561">
    <property type="entry name" value="adh_short_C2"/>
    <property type="match status" value="1"/>
</dbReference>
<dbReference type="InterPro" id="IPR036291">
    <property type="entry name" value="NAD(P)-bd_dom_sf"/>
</dbReference>
<dbReference type="GO" id="GO:0016491">
    <property type="term" value="F:oxidoreductase activity"/>
    <property type="evidence" value="ECO:0007669"/>
    <property type="project" value="UniProtKB-KW"/>
</dbReference>
<sequence length="193" mass="20398">MTDEAQVRDAVARTVAFFGGIDIVVNNAAATHIIRSGNAHEVVDESLETFDQFMRVGVYAPFLFAKYAIPEMTQRGGGVIINISSIAAVCAVKGLTVFGPSKAALESLTNQIAVDYRHQGIRAVALRVGPGPMLRETQMLTTRVGVPADVANAVVFAASDEASFITGSVLSVDAGQASKKAMPDLQAVFTKKK</sequence>
<dbReference type="EMBL" id="QYUP01000092">
    <property type="protein sequence ID" value="RJG18859.1"/>
    <property type="molecule type" value="Genomic_DNA"/>
</dbReference>
<organism evidence="3 4">
    <name type="scientific">Massilia cavernae</name>
    <dbReference type="NCBI Taxonomy" id="2320864"/>
    <lineage>
        <taxon>Bacteria</taxon>
        <taxon>Pseudomonadati</taxon>
        <taxon>Pseudomonadota</taxon>
        <taxon>Betaproteobacteria</taxon>
        <taxon>Burkholderiales</taxon>
        <taxon>Oxalobacteraceae</taxon>
        <taxon>Telluria group</taxon>
        <taxon>Massilia</taxon>
    </lineage>
</organism>
<keyword evidence="2" id="KW-0560">Oxidoreductase</keyword>
<dbReference type="Gene3D" id="3.40.50.720">
    <property type="entry name" value="NAD(P)-binding Rossmann-like Domain"/>
    <property type="match status" value="1"/>
</dbReference>